<dbReference type="EMBL" id="FNNQ01000025">
    <property type="protein sequence ID" value="SDX56182.1"/>
    <property type="molecule type" value="Genomic_DNA"/>
</dbReference>
<reference evidence="1 2" key="1">
    <citation type="submission" date="2016-10" db="EMBL/GenBank/DDBJ databases">
        <authorList>
            <person name="de Groot N.N."/>
        </authorList>
    </citation>
    <scope>NUCLEOTIDE SEQUENCE [LARGE SCALE GENOMIC DNA]</scope>
    <source>
        <strain evidence="1 2">DSM 45610</strain>
    </source>
</reference>
<accession>A0A1H3CPL2</accession>
<dbReference type="RefSeq" id="WP_091743008.1">
    <property type="nucleotide sequence ID" value="NZ_FNNQ01000025.1"/>
</dbReference>
<dbReference type="AlphaFoldDB" id="A0A1H3CPL2"/>
<name>A0A1H3CPL2_9BACL</name>
<evidence type="ECO:0000313" key="2">
    <source>
        <dbReference type="Proteomes" id="UP000198534"/>
    </source>
</evidence>
<protein>
    <submittedName>
        <fullName evidence="1">Uncharacterized protein</fullName>
    </submittedName>
</protein>
<organism evidence="1 2">
    <name type="scientific">Marininema mesophilum</name>
    <dbReference type="NCBI Taxonomy" id="1048340"/>
    <lineage>
        <taxon>Bacteria</taxon>
        <taxon>Bacillati</taxon>
        <taxon>Bacillota</taxon>
        <taxon>Bacilli</taxon>
        <taxon>Bacillales</taxon>
        <taxon>Thermoactinomycetaceae</taxon>
        <taxon>Marininema</taxon>
    </lineage>
</organism>
<evidence type="ECO:0000313" key="1">
    <source>
        <dbReference type="EMBL" id="SDX56182.1"/>
    </source>
</evidence>
<dbReference type="Proteomes" id="UP000198534">
    <property type="component" value="Unassembled WGS sequence"/>
</dbReference>
<gene>
    <name evidence="1" type="ORF">SAMN05444487_12513</name>
</gene>
<proteinExistence type="predicted"/>
<sequence length="108" mass="12160">MDDPDYAYYGRPMVHFQVPMPSKPAPAIPLDARSYRRNAIVKSILSKSHNDMNEVEDQLHNEDMDHGGERPGTYLKRSSLCVECEKDGQLTSATVVDHVGRSVGRFII</sequence>
<keyword evidence="2" id="KW-1185">Reference proteome</keyword>